<keyword evidence="5" id="KW-1185">Reference proteome</keyword>
<feature type="transmembrane region" description="Helical" evidence="3">
    <location>
        <begin position="28"/>
        <end position="47"/>
    </location>
</feature>
<dbReference type="Proteomes" id="UP000242875">
    <property type="component" value="Unassembled WGS sequence"/>
</dbReference>
<feature type="coiled-coil region" evidence="1">
    <location>
        <begin position="79"/>
        <end position="133"/>
    </location>
</feature>
<keyword evidence="3" id="KW-0812">Transmembrane</keyword>
<evidence type="ECO:0000256" key="1">
    <source>
        <dbReference type="SAM" id="Coils"/>
    </source>
</evidence>
<evidence type="ECO:0000313" key="4">
    <source>
        <dbReference type="EMBL" id="OZJ04430.1"/>
    </source>
</evidence>
<sequence>MATLLHKRTMSTSSPSSSSWVNSARKGLWGFLFGITVAGGTGVYYVLHQHSRASQSLLTTVDDVQGEANKVRCYTLFNRFEDENLVRNYTRKIERLERDVDTLKQKMATQEQIAELKVEIEQYFASLLAEQKELHQLVKSLNKGKDTS</sequence>
<dbReference type="OrthoDB" id="5331396at2759"/>
<organism evidence="4 5">
    <name type="scientific">Bifiguratus adelaidae</name>
    <dbReference type="NCBI Taxonomy" id="1938954"/>
    <lineage>
        <taxon>Eukaryota</taxon>
        <taxon>Fungi</taxon>
        <taxon>Fungi incertae sedis</taxon>
        <taxon>Mucoromycota</taxon>
        <taxon>Mucoromycotina</taxon>
        <taxon>Endogonomycetes</taxon>
        <taxon>Endogonales</taxon>
        <taxon>Endogonales incertae sedis</taxon>
        <taxon>Bifiguratus</taxon>
    </lineage>
</organism>
<keyword evidence="3" id="KW-1133">Transmembrane helix</keyword>
<protein>
    <submittedName>
        <fullName evidence="4">Uncharacterized protein</fullName>
    </submittedName>
</protein>
<evidence type="ECO:0000313" key="5">
    <source>
        <dbReference type="Proteomes" id="UP000242875"/>
    </source>
</evidence>
<dbReference type="AlphaFoldDB" id="A0A261Y1D9"/>
<keyword evidence="3" id="KW-0472">Membrane</keyword>
<keyword evidence="1" id="KW-0175">Coiled coil</keyword>
<accession>A0A261Y1D9</accession>
<gene>
    <name evidence="4" type="ORF">BZG36_02906</name>
</gene>
<name>A0A261Y1D9_9FUNG</name>
<evidence type="ECO:0000256" key="3">
    <source>
        <dbReference type="SAM" id="Phobius"/>
    </source>
</evidence>
<reference evidence="4 5" key="1">
    <citation type="journal article" date="2017" name="Mycologia">
        <title>Bifiguratus adelaidae, gen. et sp. nov., a new member of Mucoromycotina in endophytic and soil-dwelling habitats.</title>
        <authorList>
            <person name="Torres-Cruz T.J."/>
            <person name="Billingsley Tobias T.L."/>
            <person name="Almatruk M."/>
            <person name="Hesse C."/>
            <person name="Kuske C.R."/>
            <person name="Desiro A."/>
            <person name="Benucci G.M."/>
            <person name="Bonito G."/>
            <person name="Stajich J.E."/>
            <person name="Dunlap C."/>
            <person name="Arnold A.E."/>
            <person name="Porras-Alfaro A."/>
        </authorList>
    </citation>
    <scope>NUCLEOTIDE SEQUENCE [LARGE SCALE GENOMIC DNA]</scope>
    <source>
        <strain evidence="4 5">AZ0501</strain>
    </source>
</reference>
<comment type="caution">
    <text evidence="4">The sequence shown here is derived from an EMBL/GenBank/DDBJ whole genome shotgun (WGS) entry which is preliminary data.</text>
</comment>
<evidence type="ECO:0000256" key="2">
    <source>
        <dbReference type="SAM" id="MobiDB-lite"/>
    </source>
</evidence>
<feature type="compositionally biased region" description="Low complexity" evidence="2">
    <location>
        <begin position="11"/>
        <end position="20"/>
    </location>
</feature>
<dbReference type="EMBL" id="MVBO01000041">
    <property type="protein sequence ID" value="OZJ04430.1"/>
    <property type="molecule type" value="Genomic_DNA"/>
</dbReference>
<proteinExistence type="predicted"/>
<feature type="region of interest" description="Disordered" evidence="2">
    <location>
        <begin position="1"/>
        <end position="20"/>
    </location>
</feature>